<dbReference type="EMBL" id="CAKOFQ010006787">
    <property type="protein sequence ID" value="CAH1971566.1"/>
    <property type="molecule type" value="Genomic_DNA"/>
</dbReference>
<feature type="region of interest" description="Disordered" evidence="1">
    <location>
        <begin position="1"/>
        <end position="20"/>
    </location>
</feature>
<dbReference type="AlphaFoldDB" id="A0A9P0PA37"/>
<evidence type="ECO:0000313" key="3">
    <source>
        <dbReference type="Proteomes" id="UP001152888"/>
    </source>
</evidence>
<sequence length="89" mass="10016">MNLMRKMSFPVQRDKNPLEQEDINASAVPWADTSRGFLAGDHQRIDDEESHTSIELSEPNIVPVKVPIQVTPPKILPKVHHVPKLPAMT</sequence>
<dbReference type="Proteomes" id="UP001152888">
    <property type="component" value="Unassembled WGS sequence"/>
</dbReference>
<evidence type="ECO:0000256" key="1">
    <source>
        <dbReference type="SAM" id="MobiDB-lite"/>
    </source>
</evidence>
<gene>
    <name evidence="2" type="ORF">ACAOBT_LOCUS9488</name>
</gene>
<evidence type="ECO:0000313" key="2">
    <source>
        <dbReference type="EMBL" id="CAH1971566.1"/>
    </source>
</evidence>
<comment type="caution">
    <text evidence="2">The sequence shown here is derived from an EMBL/GenBank/DDBJ whole genome shotgun (WGS) entry which is preliminary data.</text>
</comment>
<reference evidence="2" key="1">
    <citation type="submission" date="2022-03" db="EMBL/GenBank/DDBJ databases">
        <authorList>
            <person name="Sayadi A."/>
        </authorList>
    </citation>
    <scope>NUCLEOTIDE SEQUENCE</scope>
</reference>
<proteinExistence type="predicted"/>
<protein>
    <submittedName>
        <fullName evidence="2">Uncharacterized protein</fullName>
    </submittedName>
</protein>
<keyword evidence="3" id="KW-1185">Reference proteome</keyword>
<organism evidence="2 3">
    <name type="scientific">Acanthoscelides obtectus</name>
    <name type="common">Bean weevil</name>
    <name type="synonym">Bruchus obtectus</name>
    <dbReference type="NCBI Taxonomy" id="200917"/>
    <lineage>
        <taxon>Eukaryota</taxon>
        <taxon>Metazoa</taxon>
        <taxon>Ecdysozoa</taxon>
        <taxon>Arthropoda</taxon>
        <taxon>Hexapoda</taxon>
        <taxon>Insecta</taxon>
        <taxon>Pterygota</taxon>
        <taxon>Neoptera</taxon>
        <taxon>Endopterygota</taxon>
        <taxon>Coleoptera</taxon>
        <taxon>Polyphaga</taxon>
        <taxon>Cucujiformia</taxon>
        <taxon>Chrysomeloidea</taxon>
        <taxon>Chrysomelidae</taxon>
        <taxon>Bruchinae</taxon>
        <taxon>Bruchini</taxon>
        <taxon>Acanthoscelides</taxon>
    </lineage>
</organism>
<accession>A0A9P0PA37</accession>
<name>A0A9P0PA37_ACAOB</name>
<dbReference type="OrthoDB" id="6133475at2759"/>